<evidence type="ECO:0000313" key="2">
    <source>
        <dbReference type="EMBL" id="CRL31126.1"/>
    </source>
</evidence>
<gene>
    <name evidence="2" type="ORF">PCAMFM013_S077g000007</name>
</gene>
<proteinExistence type="predicted"/>
<dbReference type="EMBL" id="HG793209">
    <property type="protein sequence ID" value="CRL31126.1"/>
    <property type="molecule type" value="Genomic_DNA"/>
</dbReference>
<dbReference type="Proteomes" id="UP000053732">
    <property type="component" value="Unassembled WGS sequence"/>
</dbReference>
<accession>A0A0G4PXJ8</accession>
<evidence type="ECO:0000256" key="1">
    <source>
        <dbReference type="SAM" id="MobiDB-lite"/>
    </source>
</evidence>
<keyword evidence="3" id="KW-1185">Reference proteome</keyword>
<name>A0A0G4PXJ8_PENC3</name>
<sequence>MPSRRSAAQVLASSGQGDSTPDVAPGRNRHSTVAGPDTGPLPGPQGANLQRSHGWCR</sequence>
<feature type="region of interest" description="Disordered" evidence="1">
    <location>
        <begin position="1"/>
        <end position="57"/>
    </location>
</feature>
<dbReference type="AlphaFoldDB" id="A0A0G4PXJ8"/>
<evidence type="ECO:0000313" key="3">
    <source>
        <dbReference type="Proteomes" id="UP000053732"/>
    </source>
</evidence>
<reference evidence="2 3" key="1">
    <citation type="journal article" date="2014" name="Nat. Commun.">
        <title>Multiple recent horizontal transfers of a large genomic region in cheese making fungi.</title>
        <authorList>
            <person name="Cheeseman K."/>
            <person name="Ropars J."/>
            <person name="Renault P."/>
            <person name="Dupont J."/>
            <person name="Gouzy J."/>
            <person name="Branca A."/>
            <person name="Abraham A.L."/>
            <person name="Ceppi M."/>
            <person name="Conseiller E."/>
            <person name="Debuchy R."/>
            <person name="Malagnac F."/>
            <person name="Goarin A."/>
            <person name="Silar P."/>
            <person name="Lacoste S."/>
            <person name="Sallet E."/>
            <person name="Bensimon A."/>
            <person name="Giraud T."/>
            <person name="Brygoo Y."/>
        </authorList>
    </citation>
    <scope>NUCLEOTIDE SEQUENCE [LARGE SCALE GENOMIC DNA]</scope>
    <source>
        <strain evidence="3">FM 013</strain>
    </source>
</reference>
<protein>
    <submittedName>
        <fullName evidence="2">Str. FM013</fullName>
    </submittedName>
</protein>
<organism evidence="2 3">
    <name type="scientific">Penicillium camemberti (strain FM 013)</name>
    <dbReference type="NCBI Taxonomy" id="1429867"/>
    <lineage>
        <taxon>Eukaryota</taxon>
        <taxon>Fungi</taxon>
        <taxon>Dikarya</taxon>
        <taxon>Ascomycota</taxon>
        <taxon>Pezizomycotina</taxon>
        <taxon>Eurotiomycetes</taxon>
        <taxon>Eurotiomycetidae</taxon>
        <taxon>Eurotiales</taxon>
        <taxon>Aspergillaceae</taxon>
        <taxon>Penicillium</taxon>
    </lineage>
</organism>